<protein>
    <recommendedName>
        <fullName evidence="4">HNH nuclease domain-containing protein</fullName>
    </recommendedName>
</protein>
<organism evidence="2 3">
    <name type="scientific">Cochliobolus sativus</name>
    <name type="common">Common root rot and spot blotch fungus</name>
    <name type="synonym">Bipolaris sorokiniana</name>
    <dbReference type="NCBI Taxonomy" id="45130"/>
    <lineage>
        <taxon>Eukaryota</taxon>
        <taxon>Fungi</taxon>
        <taxon>Dikarya</taxon>
        <taxon>Ascomycota</taxon>
        <taxon>Pezizomycotina</taxon>
        <taxon>Dothideomycetes</taxon>
        <taxon>Pleosporomycetidae</taxon>
        <taxon>Pleosporales</taxon>
        <taxon>Pleosporineae</taxon>
        <taxon>Pleosporaceae</taxon>
        <taxon>Bipolaris</taxon>
    </lineage>
</organism>
<comment type="caution">
    <text evidence="2">The sequence shown here is derived from an EMBL/GenBank/DDBJ whole genome shotgun (WGS) entry which is preliminary data.</text>
</comment>
<accession>A0A8H5ZGZ5</accession>
<reference evidence="2" key="1">
    <citation type="submission" date="2019-11" db="EMBL/GenBank/DDBJ databases">
        <title>Bipolaris sorokiniana Genome sequencing.</title>
        <authorList>
            <person name="Wang H."/>
        </authorList>
    </citation>
    <scope>NUCLEOTIDE SEQUENCE</scope>
</reference>
<name>A0A8H5ZGZ5_COCSA</name>
<dbReference type="AlphaFoldDB" id="A0A8H5ZGZ5"/>
<gene>
    <name evidence="2" type="ORF">GGP41_002532</name>
</gene>
<sequence>MISLSETLHRFHSAARFALQLIQLSADKTRLEVEFHWLVVEERNRHDRVDIMDELLSSACLLSVGRGYGLLDRIDPDDDKYRKPLESGTRFVMTTDDPEKRPLPDSGLLTLQWHLQRVLAMTGAARWKEEEFCDGGDDDKDGPGVTTCDNVENWLQSIEPPENHRPSRNSPESDSDDITDGSFE</sequence>
<feature type="compositionally biased region" description="Acidic residues" evidence="1">
    <location>
        <begin position="173"/>
        <end position="184"/>
    </location>
</feature>
<evidence type="ECO:0000256" key="1">
    <source>
        <dbReference type="SAM" id="MobiDB-lite"/>
    </source>
</evidence>
<dbReference type="EMBL" id="WNKQ01000007">
    <property type="protein sequence ID" value="KAF5850268.1"/>
    <property type="molecule type" value="Genomic_DNA"/>
</dbReference>
<feature type="region of interest" description="Disordered" evidence="1">
    <location>
        <begin position="157"/>
        <end position="184"/>
    </location>
</feature>
<proteinExistence type="predicted"/>
<evidence type="ECO:0000313" key="2">
    <source>
        <dbReference type="EMBL" id="KAF5850268.1"/>
    </source>
</evidence>
<evidence type="ECO:0008006" key="4">
    <source>
        <dbReference type="Google" id="ProtNLM"/>
    </source>
</evidence>
<evidence type="ECO:0000313" key="3">
    <source>
        <dbReference type="Proteomes" id="UP000624244"/>
    </source>
</evidence>
<dbReference type="Proteomes" id="UP000624244">
    <property type="component" value="Unassembled WGS sequence"/>
</dbReference>